<accession>A0A545UF18</accession>
<dbReference type="InterPro" id="IPR032179">
    <property type="entry name" value="Cry22Aa_Ig-like"/>
</dbReference>
<dbReference type="Proteomes" id="UP000315439">
    <property type="component" value="Unassembled WGS sequence"/>
</dbReference>
<keyword evidence="4" id="KW-0406">Ion transport</keyword>
<dbReference type="RefSeq" id="WP_142893312.1">
    <property type="nucleotide sequence ID" value="NZ_ML660163.1"/>
</dbReference>
<dbReference type="OrthoDB" id="8612583at2"/>
<dbReference type="InterPro" id="IPR038081">
    <property type="entry name" value="CalX-like_sf"/>
</dbReference>
<feature type="compositionally biased region" description="Acidic residues" evidence="5">
    <location>
        <begin position="1482"/>
        <end position="1517"/>
    </location>
</feature>
<dbReference type="PANTHER" id="PTHR11878">
    <property type="entry name" value="SODIUM/CALCIUM EXCHANGER"/>
    <property type="match status" value="1"/>
</dbReference>
<dbReference type="PROSITE" id="PS50825">
    <property type="entry name" value="HYR"/>
    <property type="match status" value="2"/>
</dbReference>
<feature type="compositionally biased region" description="Acidic residues" evidence="5">
    <location>
        <begin position="1447"/>
        <end position="1474"/>
    </location>
</feature>
<dbReference type="Gene3D" id="2.60.40.10">
    <property type="entry name" value="Immunoglobulins"/>
    <property type="match status" value="9"/>
</dbReference>
<reference evidence="7 8" key="1">
    <citation type="submission" date="2019-07" db="EMBL/GenBank/DDBJ databases">
        <title>Draft genome for Aliikangiella sp. M105.</title>
        <authorList>
            <person name="Wang G."/>
        </authorList>
    </citation>
    <scope>NUCLEOTIDE SEQUENCE [LARGE SCALE GENOMIC DNA]</scope>
    <source>
        <strain evidence="7 8">M105</strain>
    </source>
</reference>
<organism evidence="7 8">
    <name type="scientific">Aliikangiella coralliicola</name>
    <dbReference type="NCBI Taxonomy" id="2592383"/>
    <lineage>
        <taxon>Bacteria</taxon>
        <taxon>Pseudomonadati</taxon>
        <taxon>Pseudomonadota</taxon>
        <taxon>Gammaproteobacteria</taxon>
        <taxon>Oceanospirillales</taxon>
        <taxon>Pleioneaceae</taxon>
        <taxon>Aliikangiella</taxon>
    </lineage>
</organism>
<evidence type="ECO:0000313" key="7">
    <source>
        <dbReference type="EMBL" id="TQV88071.1"/>
    </source>
</evidence>
<dbReference type="InterPro" id="IPR003410">
    <property type="entry name" value="HYR_dom"/>
</dbReference>
<dbReference type="InterPro" id="IPR028974">
    <property type="entry name" value="TSP_type-3_rpt"/>
</dbReference>
<keyword evidence="4" id="KW-0813">Transport</keyword>
<protein>
    <submittedName>
        <fullName evidence="7">DUF5011 domain-containing protein</fullName>
    </submittedName>
</protein>
<dbReference type="SUPFAM" id="SSF103647">
    <property type="entry name" value="TSP type-3 repeat"/>
    <property type="match status" value="2"/>
</dbReference>
<evidence type="ECO:0000256" key="5">
    <source>
        <dbReference type="SAM" id="MobiDB-lite"/>
    </source>
</evidence>
<dbReference type="Pfam" id="PF02494">
    <property type="entry name" value="HYR"/>
    <property type="match status" value="1"/>
</dbReference>
<evidence type="ECO:0000259" key="6">
    <source>
        <dbReference type="PROSITE" id="PS50825"/>
    </source>
</evidence>
<gene>
    <name evidence="7" type="ORF">FLL46_09695</name>
</gene>
<dbReference type="Gene3D" id="4.10.1080.10">
    <property type="entry name" value="TSP type-3 repeat"/>
    <property type="match status" value="1"/>
</dbReference>
<evidence type="ECO:0000256" key="3">
    <source>
        <dbReference type="ARBA" id="ARBA00022837"/>
    </source>
</evidence>
<dbReference type="GO" id="GO:0007154">
    <property type="term" value="P:cell communication"/>
    <property type="evidence" value="ECO:0007669"/>
    <property type="project" value="InterPro"/>
</dbReference>
<dbReference type="SMART" id="SM00237">
    <property type="entry name" value="Calx_beta"/>
    <property type="match status" value="5"/>
</dbReference>
<dbReference type="GO" id="GO:0030001">
    <property type="term" value="P:metal ion transport"/>
    <property type="evidence" value="ECO:0007669"/>
    <property type="project" value="TreeGrafter"/>
</dbReference>
<dbReference type="InterPro" id="IPR013783">
    <property type="entry name" value="Ig-like_fold"/>
</dbReference>
<feature type="region of interest" description="Disordered" evidence="5">
    <location>
        <begin position="1400"/>
        <end position="1521"/>
    </location>
</feature>
<keyword evidence="8" id="KW-1185">Reference proteome</keyword>
<feature type="domain" description="HYR" evidence="6">
    <location>
        <begin position="908"/>
        <end position="994"/>
    </location>
</feature>
<dbReference type="InterPro" id="IPR051171">
    <property type="entry name" value="CaCA"/>
</dbReference>
<comment type="caution">
    <text evidence="7">The sequence shown here is derived from an EMBL/GenBank/DDBJ whole genome shotgun (WGS) entry which is preliminary data.</text>
</comment>
<dbReference type="GO" id="GO:0016020">
    <property type="term" value="C:membrane"/>
    <property type="evidence" value="ECO:0007669"/>
    <property type="project" value="InterPro"/>
</dbReference>
<name>A0A545UF18_9GAMM</name>
<dbReference type="PANTHER" id="PTHR11878:SF65">
    <property type="entry name" value="NA_CA-EXCHANGE PROTEIN, ISOFORM G"/>
    <property type="match status" value="1"/>
</dbReference>
<keyword evidence="3" id="KW-0106">Calcium</keyword>
<dbReference type="GO" id="GO:0005509">
    <property type="term" value="F:calcium ion binding"/>
    <property type="evidence" value="ECO:0007669"/>
    <property type="project" value="InterPro"/>
</dbReference>
<dbReference type="Gene3D" id="2.60.40.2030">
    <property type="match status" value="5"/>
</dbReference>
<dbReference type="InterPro" id="IPR003644">
    <property type="entry name" value="Calx_beta"/>
</dbReference>
<evidence type="ECO:0000313" key="8">
    <source>
        <dbReference type="Proteomes" id="UP000315439"/>
    </source>
</evidence>
<proteinExistence type="predicted"/>
<dbReference type="SUPFAM" id="SSF141072">
    <property type="entry name" value="CalX-like"/>
    <property type="match status" value="5"/>
</dbReference>
<feature type="compositionally biased region" description="Acidic residues" evidence="5">
    <location>
        <begin position="1400"/>
        <end position="1439"/>
    </location>
</feature>
<dbReference type="Pfam" id="PF16403">
    <property type="entry name" value="Bact_surface_Ig-like"/>
    <property type="match status" value="9"/>
</dbReference>
<dbReference type="Pfam" id="PF03160">
    <property type="entry name" value="Calx-beta"/>
    <property type="match status" value="5"/>
</dbReference>
<feature type="domain" description="HYR" evidence="6">
    <location>
        <begin position="742"/>
        <end position="829"/>
    </location>
</feature>
<evidence type="ECO:0000256" key="1">
    <source>
        <dbReference type="ARBA" id="ARBA00022729"/>
    </source>
</evidence>
<sequence>MRCLSLNKKFLNSLKKIIFLVGFIGCHSALAGNLNIQSGGKLKGSGTVSGGTVNLQSGGAIAPGSSPGCIAAGNLSLSSGGSLEIEIEGSTACSEYDQLDITGSVSLGSATLDIDTTNYTANAGDTFTVIDNDAADSVSGIFNGLAEGGQVDQSGYVLTISYQGGDGNDVTLTTILKQIISFNSISNQEYGDSLTLSASASSGLTVSYTSTTTSVCTVSGSFVSLISLGTCSITASQSGDSDYLAADDVTQSFSVTQASQTITFNSLADKTYGDADFAISATASSGLTVSFTSSTTAVCTVSGSTVSIVASGSCSITASQAGDTNYLAATNVAQSFSVNKASQNITFAALANKNLGDADFNLSASSSSGLTVSFASSTAAVCSVSSTSVSLLNVGTCSITASQNGDTNYSAATDVVQSFSVLDATAPVIVLQGNASITIAQGSNYSDAGATASDNVDGDISSSIVTVNPVDTNTVGSYTVTYNVSDAAGNAATQVTRTVNVTDQTNPVISLIGNSSLTIAQGSTYTDAGATASDNNDGDISSSIVTVNPVDTSTVGSYTVTYNVSDAAGNAAAQVTRTVNVADQTIPVISLIGNSSLTIAQDSIYSDAGATAIDNNDGDISSSIVTVNPVDTSTVGSYTITYNVSDAAGNAAAQVTRTVNVTDQTVPVISLTGDASVTLAQGDVYSDQGATASDNNDGDITSSIVTVNPVNTNIVGSYTITYNVTDAAGNAAVEVTRTVTVTDQTAPVVTPPAALTVAATDANGTAKTDTDITLFLASATASDVNDGVIATVNNDAPSIFPLGTTTVTFSATDAAGNIGSAQSTITVTDQTAPVISLTGDASVTVNIGDTYTDAGATASDNVDGDITVNIVESGSVDTTNLGVYTLRYNVADAAGNNAVEVTRSVSVQDAFAPVVSAPTSITVAAVDANGTPATDTDIQTFLAAASANDDVDGALTPTHDAPSIFPLGVTTVTFSATDSSGNTGQSQATVTIADQTAPVMTLNGDSAITLSVGDTYTEQGVTANDNVDGDISHQVNINGSVDTSSLGIYILTYRISDASGNAATALTRQVTVQDNDAPVVTVPANITVAAVDANGTPDSETTIANFLSGATANDLVDGDLAVTHDAPTVFPLGITTVTFSATDLSGNTGVAQATVTVTDQTAPVITLSGDAALIIAQGDNYVDAGASANDNVDGDLTAQIVMTGTVDTSQLGSYRLAFNVSDAANNGAVEVERIVTVTDQTAPVITLIGDAEITIAQGSSYIDDGANASDNVDGDLSSVITVSGSVDTHIVGSYTLTYDVVDAANNAATSVTRIINVTDQTAPEITLNGDATMLLTVGNSYVEQGAIATDNNDGDISADIVISGAIDTNTIGTYILSYDVSDAAGNSATTVIREIEIQDTDWDGDGIGDSVDPDDDNDGIDDREDAFPYDENEWEDSDGDGIGNNADTDDDNDGVSDDEDAFPFDENEWLDTDGDGIGNNQDTDDDNDGVADDEDEFPLDGTEWQDSDGDGIGDNSDDTPYPYSGDVNFELTDYVVAENGLSVEVKVIRSNGDYGELTIDYAMQDGSNPDSSATATNDYEFAAATLAFANGETEQSIWVNIVDDSTYEGDESFTLNLSNLQSVGESSIGLDSIAIVTIQEDDPVPAAGEIGFEFDSAIVDENDGTVTIKILREGGSSGEVSVAYATRDSSAHSVSDYLATSQTLIFADGELEKDITIDLVDDELYESDEVFELALSNITGGATLGTSVIKVTILDNDPVPAAGVLSFEFDSYQVNENDHSLLVTVIREGGSLGEVSVDVVSQNDSATAAEDYQIVNQTVSFADGEISQTISVSLIDDSEYEGNESFDLQLTNVAGTELANQIVAKVIINEDEPIPSAGIIQFSGVAYQADEDATDLIVTVTRTLGSVGEVSADLSVISGDATHGIDYRIANSSLTFPDGEVSQSVSIVIFDDRDYEGDEYFTLGLANLDGDASIGSVSESVVTIRENELVPEGGNVRFSGTQYTINESFDQLTITVVRVDGSYGDISVDYQINNGSAVNGEDFNVAEGSLYFADGEVQKQIQINITDDTQDESDETFNVVLHNPVNTTILDESNATVTITDNDVKVEDEEEQSTSSGGGSLSWLWLALMFLARKRTKVLQSKV</sequence>
<keyword evidence="1" id="KW-0732">Signal</keyword>
<dbReference type="EMBL" id="VIKS01000005">
    <property type="protein sequence ID" value="TQV88071.1"/>
    <property type="molecule type" value="Genomic_DNA"/>
</dbReference>
<keyword evidence="2" id="KW-0677">Repeat</keyword>
<evidence type="ECO:0000256" key="4">
    <source>
        <dbReference type="ARBA" id="ARBA00023065"/>
    </source>
</evidence>
<evidence type="ECO:0000256" key="2">
    <source>
        <dbReference type="ARBA" id="ARBA00022737"/>
    </source>
</evidence>